<proteinExistence type="predicted"/>
<feature type="domain" description="Thioesterase" evidence="2">
    <location>
        <begin position="69"/>
        <end position="146"/>
    </location>
</feature>
<comment type="caution">
    <text evidence="3">The sequence shown here is derived from an EMBL/GenBank/DDBJ whole genome shotgun (WGS) entry which is preliminary data.</text>
</comment>
<dbReference type="PANTHER" id="PTHR42856:SF1">
    <property type="entry name" value="ACYL-COENZYME A THIOESTERASE PAAI"/>
    <property type="match status" value="1"/>
</dbReference>
<dbReference type="InterPro" id="IPR029069">
    <property type="entry name" value="HotDog_dom_sf"/>
</dbReference>
<dbReference type="GO" id="GO:0016289">
    <property type="term" value="F:acyl-CoA hydrolase activity"/>
    <property type="evidence" value="ECO:0007669"/>
    <property type="project" value="TreeGrafter"/>
</dbReference>
<dbReference type="Proteomes" id="UP000253370">
    <property type="component" value="Unassembled WGS sequence"/>
</dbReference>
<evidence type="ECO:0000313" key="3">
    <source>
        <dbReference type="EMBL" id="RBI87615.1"/>
    </source>
</evidence>
<evidence type="ECO:0000256" key="1">
    <source>
        <dbReference type="ARBA" id="ARBA00022801"/>
    </source>
</evidence>
<dbReference type="InterPro" id="IPR006683">
    <property type="entry name" value="Thioestr_dom"/>
</dbReference>
<evidence type="ECO:0000259" key="2">
    <source>
        <dbReference type="Pfam" id="PF03061"/>
    </source>
</evidence>
<name>A0A365UDT2_9RHOB</name>
<dbReference type="RefSeq" id="WP_113287638.1">
    <property type="nucleotide sequence ID" value="NZ_QNTQ01000001.1"/>
</dbReference>
<dbReference type="InterPro" id="IPR003736">
    <property type="entry name" value="PAAI_dom"/>
</dbReference>
<sequence length="158" mass="16437">MSAAPRRTGLLPPEELQAMSGLDFLRGCIAGTVPYPPVAGHLGMELLDAEEGAVRWRVSPPEWFLNPAGVVHGGFAMTVLDTAMACAVDSARPAGRASTTLEAKINLTRAIRPGAGPLAAEGRLVTIGQRTGTAEGRLLDAAGRTLAFATTTCLIFDP</sequence>
<dbReference type="InterPro" id="IPR052723">
    <property type="entry name" value="Acyl-CoA_thioesterase_PaaI"/>
</dbReference>
<dbReference type="EMBL" id="QNTQ01000001">
    <property type="protein sequence ID" value="RBI87615.1"/>
    <property type="molecule type" value="Genomic_DNA"/>
</dbReference>
<dbReference type="CDD" id="cd03443">
    <property type="entry name" value="PaaI_thioesterase"/>
    <property type="match status" value="1"/>
</dbReference>
<dbReference type="SUPFAM" id="SSF54637">
    <property type="entry name" value="Thioesterase/thiol ester dehydrase-isomerase"/>
    <property type="match status" value="1"/>
</dbReference>
<dbReference type="Gene3D" id="3.10.129.10">
    <property type="entry name" value="Hotdog Thioesterase"/>
    <property type="match status" value="1"/>
</dbReference>
<keyword evidence="4" id="KW-1185">Reference proteome</keyword>
<accession>A0A365UDT2</accession>
<protein>
    <submittedName>
        <fullName evidence="3">PaaI family thioesterase</fullName>
    </submittedName>
</protein>
<dbReference type="OrthoDB" id="9801856at2"/>
<gene>
    <name evidence="3" type="ORF">DRV85_01430</name>
</gene>
<keyword evidence="1" id="KW-0378">Hydrolase</keyword>
<dbReference type="Pfam" id="PF03061">
    <property type="entry name" value="4HBT"/>
    <property type="match status" value="1"/>
</dbReference>
<dbReference type="AlphaFoldDB" id="A0A365UDT2"/>
<evidence type="ECO:0000313" key="4">
    <source>
        <dbReference type="Proteomes" id="UP000253370"/>
    </source>
</evidence>
<organism evidence="3 4">
    <name type="scientific">Rhodosalinus halophilus</name>
    <dbReference type="NCBI Taxonomy" id="2259333"/>
    <lineage>
        <taxon>Bacteria</taxon>
        <taxon>Pseudomonadati</taxon>
        <taxon>Pseudomonadota</taxon>
        <taxon>Alphaproteobacteria</taxon>
        <taxon>Rhodobacterales</taxon>
        <taxon>Paracoccaceae</taxon>
        <taxon>Rhodosalinus</taxon>
    </lineage>
</organism>
<reference evidence="3 4" key="1">
    <citation type="submission" date="2018-07" db="EMBL/GenBank/DDBJ databases">
        <title>Rhodosalinus sp. strain E84T genomic sequence and assembly.</title>
        <authorList>
            <person name="Liu Z.-W."/>
            <person name="Lu D.-C."/>
        </authorList>
    </citation>
    <scope>NUCLEOTIDE SEQUENCE [LARGE SCALE GENOMIC DNA]</scope>
    <source>
        <strain evidence="3 4">E84</strain>
    </source>
</reference>
<dbReference type="NCBIfam" id="TIGR00369">
    <property type="entry name" value="unchar_dom_1"/>
    <property type="match status" value="1"/>
</dbReference>
<dbReference type="PANTHER" id="PTHR42856">
    <property type="entry name" value="ACYL-COENZYME A THIOESTERASE PAAI"/>
    <property type="match status" value="1"/>
</dbReference>